<evidence type="ECO:0000256" key="5">
    <source>
        <dbReference type="ARBA" id="ARBA00023242"/>
    </source>
</evidence>
<evidence type="ECO:0000256" key="1">
    <source>
        <dbReference type="ARBA" id="ARBA00004123"/>
    </source>
</evidence>
<evidence type="ECO:0000259" key="6">
    <source>
        <dbReference type="PROSITE" id="PS50066"/>
    </source>
</evidence>
<dbReference type="GO" id="GO:0005634">
    <property type="term" value="C:nucleus"/>
    <property type="evidence" value="ECO:0007669"/>
    <property type="project" value="UniProtKB-SubCell"/>
</dbReference>
<keyword evidence="8" id="KW-1185">Reference proteome</keyword>
<keyword evidence="3" id="KW-0238">DNA-binding</keyword>
<evidence type="ECO:0000256" key="3">
    <source>
        <dbReference type="ARBA" id="ARBA00023125"/>
    </source>
</evidence>
<proteinExistence type="predicted"/>
<evidence type="ECO:0000313" key="7">
    <source>
        <dbReference type="EMBL" id="KAL3739828.1"/>
    </source>
</evidence>
<comment type="subcellular location">
    <subcellularLocation>
        <location evidence="1">Nucleus</location>
    </subcellularLocation>
</comment>
<accession>A0ABD3KJL1</accession>
<dbReference type="GO" id="GO:0003677">
    <property type="term" value="F:DNA binding"/>
    <property type="evidence" value="ECO:0007669"/>
    <property type="project" value="UniProtKB-KW"/>
</dbReference>
<dbReference type="Gene3D" id="3.40.1810.10">
    <property type="entry name" value="Transcription factor, MADS-box"/>
    <property type="match status" value="1"/>
</dbReference>
<dbReference type="PRINTS" id="PR00404">
    <property type="entry name" value="MADSDOMAIN"/>
</dbReference>
<gene>
    <name evidence="7" type="ORF">ACJRO7_021146</name>
</gene>
<organism evidence="7 8">
    <name type="scientific">Eucalyptus globulus</name>
    <name type="common">Tasmanian blue gum</name>
    <dbReference type="NCBI Taxonomy" id="34317"/>
    <lineage>
        <taxon>Eukaryota</taxon>
        <taxon>Viridiplantae</taxon>
        <taxon>Streptophyta</taxon>
        <taxon>Embryophyta</taxon>
        <taxon>Tracheophyta</taxon>
        <taxon>Spermatophyta</taxon>
        <taxon>Magnoliopsida</taxon>
        <taxon>eudicotyledons</taxon>
        <taxon>Gunneridae</taxon>
        <taxon>Pentapetalae</taxon>
        <taxon>rosids</taxon>
        <taxon>malvids</taxon>
        <taxon>Myrtales</taxon>
        <taxon>Myrtaceae</taxon>
        <taxon>Myrtoideae</taxon>
        <taxon>Eucalypteae</taxon>
        <taxon>Eucalyptus</taxon>
    </lineage>
</organism>
<evidence type="ECO:0000313" key="8">
    <source>
        <dbReference type="Proteomes" id="UP001634007"/>
    </source>
</evidence>
<protein>
    <recommendedName>
        <fullName evidence="6">MADS-box domain-containing protein</fullName>
    </recommendedName>
</protein>
<dbReference type="SUPFAM" id="SSF55455">
    <property type="entry name" value="SRF-like"/>
    <property type="match status" value="1"/>
</dbReference>
<dbReference type="EMBL" id="JBJKBG010000005">
    <property type="protein sequence ID" value="KAL3739828.1"/>
    <property type="molecule type" value="Genomic_DNA"/>
</dbReference>
<dbReference type="InterPro" id="IPR002100">
    <property type="entry name" value="TF_MADSbox"/>
</dbReference>
<dbReference type="PANTHER" id="PTHR11945:SF725">
    <property type="entry name" value="AGAMOUS-LIKE 58-RELATED"/>
    <property type="match status" value="1"/>
</dbReference>
<dbReference type="PROSITE" id="PS50066">
    <property type="entry name" value="MADS_BOX_2"/>
    <property type="match status" value="1"/>
</dbReference>
<evidence type="ECO:0000256" key="4">
    <source>
        <dbReference type="ARBA" id="ARBA00023163"/>
    </source>
</evidence>
<keyword evidence="5" id="KW-0539">Nucleus</keyword>
<comment type="caution">
    <text evidence="7">The sequence shown here is derived from an EMBL/GenBank/DDBJ whole genome shotgun (WGS) entry which is preliminary data.</text>
</comment>
<dbReference type="AlphaFoldDB" id="A0ABD3KJL1"/>
<dbReference type="SMART" id="SM00432">
    <property type="entry name" value="MADS"/>
    <property type="match status" value="1"/>
</dbReference>
<dbReference type="Proteomes" id="UP001634007">
    <property type="component" value="Unassembled WGS sequence"/>
</dbReference>
<feature type="domain" description="MADS-box" evidence="6">
    <location>
        <begin position="7"/>
        <end position="67"/>
    </location>
</feature>
<dbReference type="InterPro" id="IPR036879">
    <property type="entry name" value="TF_MADSbox_sf"/>
</dbReference>
<evidence type="ECO:0000256" key="2">
    <source>
        <dbReference type="ARBA" id="ARBA00023015"/>
    </source>
</evidence>
<name>A0ABD3KJL1_EUCGL</name>
<dbReference type="PANTHER" id="PTHR11945">
    <property type="entry name" value="MADS BOX PROTEIN"/>
    <property type="match status" value="1"/>
</dbReference>
<sequence>MAGRQTRGSPRTEMKQIANENSRLIAFSKRKSSINKKASELVTLCGVEVLFVAFSPSGTPFSFAHPSIDIVANRFLNQNPWPNNRSHALVESLR</sequence>
<keyword evidence="4" id="KW-0804">Transcription</keyword>
<keyword evidence="2" id="KW-0805">Transcription regulation</keyword>
<dbReference type="Pfam" id="PF00319">
    <property type="entry name" value="SRF-TF"/>
    <property type="match status" value="1"/>
</dbReference>
<reference evidence="7 8" key="1">
    <citation type="submission" date="2024-11" db="EMBL/GenBank/DDBJ databases">
        <title>Chromosome-level genome assembly of Eucalyptus globulus Labill. provides insights into its genome evolution.</title>
        <authorList>
            <person name="Li X."/>
        </authorList>
    </citation>
    <scope>NUCLEOTIDE SEQUENCE [LARGE SCALE GENOMIC DNA]</scope>
    <source>
        <strain evidence="7">CL2024</strain>
        <tissue evidence="7">Fresh tender leaves</tissue>
    </source>
</reference>